<evidence type="ECO:0000313" key="3">
    <source>
        <dbReference type="Proteomes" id="UP001595882"/>
    </source>
</evidence>
<dbReference type="Gene3D" id="3.20.20.190">
    <property type="entry name" value="Phosphatidylinositol (PI) phosphodiesterase"/>
    <property type="match status" value="1"/>
</dbReference>
<dbReference type="Pfam" id="PF03009">
    <property type="entry name" value="GDPD"/>
    <property type="match status" value="1"/>
</dbReference>
<dbReference type="InterPro" id="IPR017946">
    <property type="entry name" value="PLC-like_Pdiesterase_TIM-brl"/>
</dbReference>
<dbReference type="SUPFAM" id="SSF51695">
    <property type="entry name" value="PLC-like phosphodiesterases"/>
    <property type="match status" value="1"/>
</dbReference>
<evidence type="ECO:0000259" key="1">
    <source>
        <dbReference type="PROSITE" id="PS51704"/>
    </source>
</evidence>
<dbReference type="PROSITE" id="PS51704">
    <property type="entry name" value="GP_PDE"/>
    <property type="match status" value="1"/>
</dbReference>
<dbReference type="Proteomes" id="UP001595882">
    <property type="component" value="Unassembled WGS sequence"/>
</dbReference>
<dbReference type="PANTHER" id="PTHR46211">
    <property type="entry name" value="GLYCEROPHOSPHORYL DIESTER PHOSPHODIESTERASE"/>
    <property type="match status" value="1"/>
</dbReference>
<gene>
    <name evidence="2" type="ORF">ACFOY7_14535</name>
</gene>
<dbReference type="InterPro" id="IPR030395">
    <property type="entry name" value="GP_PDE_dom"/>
</dbReference>
<organism evidence="2 3">
    <name type="scientific">Gracilibacillus xinjiangensis</name>
    <dbReference type="NCBI Taxonomy" id="1193282"/>
    <lineage>
        <taxon>Bacteria</taxon>
        <taxon>Bacillati</taxon>
        <taxon>Bacillota</taxon>
        <taxon>Bacilli</taxon>
        <taxon>Bacillales</taxon>
        <taxon>Bacillaceae</taxon>
        <taxon>Gracilibacillus</taxon>
    </lineage>
</organism>
<dbReference type="EMBL" id="JBHSDT010000008">
    <property type="protein sequence ID" value="MFC4404283.1"/>
    <property type="molecule type" value="Genomic_DNA"/>
</dbReference>
<comment type="caution">
    <text evidence="2">The sequence shown here is derived from an EMBL/GenBank/DDBJ whole genome shotgun (WGS) entry which is preliminary data.</text>
</comment>
<proteinExistence type="predicted"/>
<feature type="domain" description="GP-PDE" evidence="1">
    <location>
        <begin position="3"/>
        <end position="239"/>
    </location>
</feature>
<name>A0ABV8WYW3_9BACI</name>
<sequence>MNTIIYAHRGASKKAPENTMPAFEIAYELGADGIETDVQLTKDNIPVLIHDETLRRTTNGIGFVQDYTYDELKKFDAGSWHSATFRKTIIPTLDDLLAWNQMKQLKLNIELKNNLIEYPNIEKIVCEKIKEYNMDNNSVISTFNSKSLKKISKLKYSIPTAFLTSRRSRELVELGKELGVKGLHIRYRLLSKRLVERAIENNLYTAVYTVNQPFSIARVMRNNCYALFTDVPDLAISVRNRLGQIDK</sequence>
<protein>
    <submittedName>
        <fullName evidence="2">Glycerophosphodiester phosphodiesterase</fullName>
    </submittedName>
</protein>
<keyword evidence="3" id="KW-1185">Reference proteome</keyword>
<dbReference type="PANTHER" id="PTHR46211:SF1">
    <property type="entry name" value="GLYCEROPHOSPHODIESTER PHOSPHODIESTERASE, CYTOPLASMIC"/>
    <property type="match status" value="1"/>
</dbReference>
<accession>A0ABV8WYW3</accession>
<dbReference type="RefSeq" id="WP_390252823.1">
    <property type="nucleotide sequence ID" value="NZ_JBHSDT010000008.1"/>
</dbReference>
<evidence type="ECO:0000313" key="2">
    <source>
        <dbReference type="EMBL" id="MFC4404283.1"/>
    </source>
</evidence>
<reference evidence="3" key="1">
    <citation type="journal article" date="2019" name="Int. J. Syst. Evol. Microbiol.">
        <title>The Global Catalogue of Microorganisms (GCM) 10K type strain sequencing project: providing services to taxonomists for standard genome sequencing and annotation.</title>
        <authorList>
            <consortium name="The Broad Institute Genomics Platform"/>
            <consortium name="The Broad Institute Genome Sequencing Center for Infectious Disease"/>
            <person name="Wu L."/>
            <person name="Ma J."/>
        </authorList>
    </citation>
    <scope>NUCLEOTIDE SEQUENCE [LARGE SCALE GENOMIC DNA]</scope>
    <source>
        <strain evidence="3">CCUG 37865</strain>
    </source>
</reference>